<dbReference type="RefSeq" id="WP_349216681.1">
    <property type="nucleotide sequence ID" value="NZ_JBBMFA010000101.1"/>
</dbReference>
<dbReference type="InterPro" id="IPR006728">
    <property type="entry name" value="YezG-like"/>
</dbReference>
<dbReference type="EMBL" id="JBBMFA010000101">
    <property type="protein sequence ID" value="MEQ2521171.1"/>
    <property type="molecule type" value="Genomic_DNA"/>
</dbReference>
<evidence type="ECO:0000313" key="1">
    <source>
        <dbReference type="EMBL" id="MEQ2521171.1"/>
    </source>
</evidence>
<dbReference type="Proteomes" id="UP001477672">
    <property type="component" value="Unassembled WGS sequence"/>
</dbReference>
<dbReference type="Pfam" id="PF04634">
    <property type="entry name" value="YezG-like"/>
    <property type="match status" value="1"/>
</dbReference>
<organism evidence="1 2">
    <name type="scientific">Ruthenibacterium intestinale</name>
    <dbReference type="NCBI Taxonomy" id="3133163"/>
    <lineage>
        <taxon>Bacteria</taxon>
        <taxon>Bacillati</taxon>
        <taxon>Bacillota</taxon>
        <taxon>Clostridia</taxon>
        <taxon>Eubacteriales</taxon>
        <taxon>Oscillospiraceae</taxon>
        <taxon>Ruthenibacterium</taxon>
    </lineage>
</organism>
<dbReference type="InterPro" id="IPR036170">
    <property type="entry name" value="YezG-like_sf"/>
</dbReference>
<protein>
    <submittedName>
        <fullName evidence="1">Immunity protein YezG family protein</fullName>
    </submittedName>
</protein>
<dbReference type="SUPFAM" id="SSF160424">
    <property type="entry name" value="BH3703-like"/>
    <property type="match status" value="1"/>
</dbReference>
<reference evidence="1 2" key="1">
    <citation type="submission" date="2024-03" db="EMBL/GenBank/DDBJ databases">
        <title>Human intestinal bacterial collection.</title>
        <authorList>
            <person name="Pauvert C."/>
            <person name="Hitch T.C.A."/>
            <person name="Clavel T."/>
        </authorList>
    </citation>
    <scope>NUCLEOTIDE SEQUENCE [LARGE SCALE GENOMIC DNA]</scope>
    <source>
        <strain evidence="1 2">CLA-JM-H11</strain>
    </source>
</reference>
<accession>A0ABV1GH46</accession>
<name>A0ABV1GH46_9FIRM</name>
<sequence>MKKDMLAKQISEMIQQTIPEKANVKQVAVYGEVTAASYMIYYYVKTEENQKWHQCYKMYQELSLSEKTLEKAFSQIAQLLRANFSDEWSNFTLLIKTGTEMPQLLFDNSDLTEGSYEHMQQWEKTYLV</sequence>
<comment type="caution">
    <text evidence="1">The sequence shown here is derived from an EMBL/GenBank/DDBJ whole genome shotgun (WGS) entry which is preliminary data.</text>
</comment>
<dbReference type="Gene3D" id="3.30.500.20">
    <property type="entry name" value="BH3703-like domains"/>
    <property type="match status" value="1"/>
</dbReference>
<keyword evidence="2" id="KW-1185">Reference proteome</keyword>
<gene>
    <name evidence="1" type="ORF">WMO24_12135</name>
</gene>
<evidence type="ECO:0000313" key="2">
    <source>
        <dbReference type="Proteomes" id="UP001477672"/>
    </source>
</evidence>
<proteinExistence type="predicted"/>